<comment type="caution">
    <text evidence="1">The sequence shown here is derived from an EMBL/GenBank/DDBJ whole genome shotgun (WGS) entry which is preliminary data.</text>
</comment>
<proteinExistence type="predicted"/>
<reference evidence="1" key="1">
    <citation type="submission" date="2021-06" db="EMBL/GenBank/DDBJ databases">
        <authorList>
            <person name="Kallberg Y."/>
            <person name="Tangrot J."/>
            <person name="Rosling A."/>
        </authorList>
    </citation>
    <scope>NUCLEOTIDE SEQUENCE</scope>
    <source>
        <strain evidence="1">CL356</strain>
    </source>
</reference>
<feature type="non-terminal residue" evidence="1">
    <location>
        <position position="421"/>
    </location>
</feature>
<evidence type="ECO:0000313" key="2">
    <source>
        <dbReference type="Proteomes" id="UP000789525"/>
    </source>
</evidence>
<name>A0ACA9P0F0_9GLOM</name>
<organism evidence="1 2">
    <name type="scientific">Acaulospora colombiana</name>
    <dbReference type="NCBI Taxonomy" id="27376"/>
    <lineage>
        <taxon>Eukaryota</taxon>
        <taxon>Fungi</taxon>
        <taxon>Fungi incertae sedis</taxon>
        <taxon>Mucoromycota</taxon>
        <taxon>Glomeromycotina</taxon>
        <taxon>Glomeromycetes</taxon>
        <taxon>Diversisporales</taxon>
        <taxon>Acaulosporaceae</taxon>
        <taxon>Acaulospora</taxon>
    </lineage>
</organism>
<keyword evidence="2" id="KW-1185">Reference proteome</keyword>
<dbReference type="Proteomes" id="UP000789525">
    <property type="component" value="Unassembled WGS sequence"/>
</dbReference>
<sequence>MEEINVKTGKYSSRLSVIEREWQNLNVNRAESLKDSATKLASLVIRVTIRPMEDRQPDKERRSSGTFKRLFSKSERRASLRTPPDSRGSPIPATIPEGNEPQSPVNWTDSFYPVTTALEPGNSFSNIGTPIFAPLKATCDAIQALEMRQSSEEFQDLIDKLNEHLVSLEEQSNISSSQDYVMEPQLHEIGHKLEELRGGDKGGIKKTIKKITTARSTQDSLKIAITALIQTQTEELAARQAFHSAISKLPDVFPIRRHEKCLKGTRTAALDEIRSWAVDPKSKPVFALVDQAGTGKSTIAASMVDEWSKSWRMGAQFHFNKPAIVTAESLATTLCKGIAEKIPEIRGRITAAINVHSEFMQDPISAQLEWLVFTPLREERDDLVATLHAIRKEKIEKGAMEVPEERPRSKRGDSNVQEAER</sequence>
<accession>A0ACA9P0F0</accession>
<gene>
    <name evidence="1" type="ORF">ACOLOM_LOCUS9221</name>
</gene>
<evidence type="ECO:0000313" key="1">
    <source>
        <dbReference type="EMBL" id="CAG8677904.1"/>
    </source>
</evidence>
<dbReference type="EMBL" id="CAJVPT010026053">
    <property type="protein sequence ID" value="CAG8677904.1"/>
    <property type="molecule type" value="Genomic_DNA"/>
</dbReference>
<protein>
    <submittedName>
        <fullName evidence="1">472_t:CDS:1</fullName>
    </submittedName>
</protein>